<dbReference type="Gene3D" id="1.20.1270.70">
    <property type="entry name" value="Designed single chain three-helix bundle"/>
    <property type="match status" value="1"/>
</dbReference>
<dbReference type="EMBL" id="DWWK01000003">
    <property type="protein sequence ID" value="HJC37469.1"/>
    <property type="molecule type" value="Genomic_DNA"/>
</dbReference>
<feature type="region of interest" description="Disordered" evidence="1">
    <location>
        <begin position="958"/>
        <end position="1004"/>
    </location>
</feature>
<feature type="compositionally biased region" description="Low complexity" evidence="1">
    <location>
        <begin position="974"/>
        <end position="995"/>
    </location>
</feature>
<proteinExistence type="predicted"/>
<organism evidence="3 4">
    <name type="scientific">Candidatus Mediterraneibacter faecigallinarum</name>
    <dbReference type="NCBI Taxonomy" id="2838669"/>
    <lineage>
        <taxon>Bacteria</taxon>
        <taxon>Bacillati</taxon>
        <taxon>Bacillota</taxon>
        <taxon>Clostridia</taxon>
        <taxon>Lachnospirales</taxon>
        <taxon>Lachnospiraceae</taxon>
        <taxon>Mediterraneibacter</taxon>
    </lineage>
</organism>
<gene>
    <name evidence="3" type="ORF">H9757_00130</name>
</gene>
<keyword evidence="2" id="KW-1133">Transmembrane helix</keyword>
<dbReference type="Pfam" id="PF07554">
    <property type="entry name" value="FIVAR"/>
    <property type="match status" value="4"/>
</dbReference>
<accession>A0A9D2SWZ0</accession>
<name>A0A9D2SWZ0_9FIRM</name>
<reference evidence="3" key="1">
    <citation type="journal article" date="2021" name="PeerJ">
        <title>Extensive microbial diversity within the chicken gut microbiome revealed by metagenomics and culture.</title>
        <authorList>
            <person name="Gilroy R."/>
            <person name="Ravi A."/>
            <person name="Getino M."/>
            <person name="Pursley I."/>
            <person name="Horton D.L."/>
            <person name="Alikhan N.F."/>
            <person name="Baker D."/>
            <person name="Gharbi K."/>
            <person name="Hall N."/>
            <person name="Watson M."/>
            <person name="Adriaenssens E.M."/>
            <person name="Foster-Nyarko E."/>
            <person name="Jarju S."/>
            <person name="Secka A."/>
            <person name="Antonio M."/>
            <person name="Oren A."/>
            <person name="Chaudhuri R.R."/>
            <person name="La Ragione R."/>
            <person name="Hildebrand F."/>
            <person name="Pallen M.J."/>
        </authorList>
    </citation>
    <scope>NUCLEOTIDE SEQUENCE</scope>
    <source>
        <strain evidence="3">ChiGjej1B1-1692</strain>
    </source>
</reference>
<dbReference type="Gene3D" id="1.20.1270.90">
    <property type="entry name" value="AF1782-like"/>
    <property type="match status" value="3"/>
</dbReference>
<protein>
    <submittedName>
        <fullName evidence="3">FIVAR domain-containing protein</fullName>
    </submittedName>
</protein>
<evidence type="ECO:0000256" key="1">
    <source>
        <dbReference type="SAM" id="MobiDB-lite"/>
    </source>
</evidence>
<feature type="compositionally biased region" description="Polar residues" evidence="1">
    <location>
        <begin position="958"/>
        <end position="973"/>
    </location>
</feature>
<dbReference type="CDD" id="cd02795">
    <property type="entry name" value="CBM6-CBM35-CBM36_like"/>
    <property type="match status" value="1"/>
</dbReference>
<dbReference type="SUPFAM" id="SSF49785">
    <property type="entry name" value="Galactose-binding domain-like"/>
    <property type="match status" value="1"/>
</dbReference>
<evidence type="ECO:0000313" key="3">
    <source>
        <dbReference type="EMBL" id="HJC37469.1"/>
    </source>
</evidence>
<reference evidence="3" key="2">
    <citation type="submission" date="2021-04" db="EMBL/GenBank/DDBJ databases">
        <authorList>
            <person name="Gilroy R."/>
        </authorList>
    </citation>
    <scope>NUCLEOTIDE SEQUENCE</scope>
    <source>
        <strain evidence="3">ChiGjej1B1-1692</strain>
    </source>
</reference>
<keyword evidence="2" id="KW-0472">Membrane</keyword>
<evidence type="ECO:0000256" key="2">
    <source>
        <dbReference type="SAM" id="Phobius"/>
    </source>
</evidence>
<sequence>NWNPSGNKVYDNNLYYNVSTYPNDENAVKVDAGTPVLVDAGSGPVQAAEDGKARLHDDPNEETVFDGYKLAENSPALNAGKVITDQNGFELEHDFFGHELTAVPEIGAAESDLVSLAVRSNVYRVNASALEISALPKNTTAAELKENLIYDSAVTLIVTDSEGNELDDADIVAGGMKVVLTYGEDSLTYTIVENTDNELKSSVFMVSDKTIYVPSTENNPATVEELKDGVEVHETASVSVWNGEEEVADGAVAEGMTLRITAENGTANDYTIAVKNDYQWAKDYVHGQQGNVWFAQAKIDGEWQNMTEVDSSGWPNWQLDTYYGPGVDAPQGTTSGYGDDVHGLISTPIKTTTAEATAMAFRAPKTGMVNFSIKDDEPYLRQAGNSGGSVIITLLVNGEEVQSCKLTDSNVKGDFPDVNNIWVEKGDWILVQASNEGQPSKGSVHITPEITYVDAEFSEENPLVFPSTTDETVSFEAEYATELINSNDGESDPNWPMAIASANWASGGRFVNCLAKNDYIKYAYRADVAGTYEVTMTYRSGSPINKVQLMSEPEGVIVSDIQTVKNANQQTDTLTFNITVTQAGAGTLVVTAPDSGKGPQIDKFEIRLVETAPEVDKSELQAAYDEAAEMDLSIYTDESKAAMEAAIAAAEEVLADADADQDAVDEALAALNSAKDQLVVKSADKSALEEVLAAAEEYAAKISNYTPETAEVFQTAYDAAKEVFADAAASQEEVDNAAAALQSAIDGLKLAGEISTAVLEYALELSETVDTEGVIESVVNIFNERKAAAQDILERVQAGDQSVTQAMVDQSWADLIEIMQYMSFKSGDMTDLQKVVDYAKTLDLSKYLDDGQQAFKDALAAGEAVLAEEFAEQDEIDQAWKALLKAMSELRLKPSKDALEALIADANELNTEGASEEAVAAFNSALTKALSVLEDDQATEEEVTAAEAGLKAAMAQLTASTGGTTEKPSQSADTGSSSSNTGSSQNNGTSGNKTTAAASGSKAVKTGDSALPIAGSAAAMMLAAAAVVLAKRKRS</sequence>
<dbReference type="Gene3D" id="2.60.120.260">
    <property type="entry name" value="Galactose-binding domain-like"/>
    <property type="match status" value="1"/>
</dbReference>
<feature type="non-terminal residue" evidence="3">
    <location>
        <position position="1"/>
    </location>
</feature>
<dbReference type="InterPro" id="IPR008979">
    <property type="entry name" value="Galactose-bd-like_sf"/>
</dbReference>
<comment type="caution">
    <text evidence="3">The sequence shown here is derived from an EMBL/GenBank/DDBJ whole genome shotgun (WGS) entry which is preliminary data.</text>
</comment>
<keyword evidence="2" id="KW-0812">Transmembrane</keyword>
<feature type="transmembrane region" description="Helical" evidence="2">
    <location>
        <begin position="1010"/>
        <end position="1030"/>
    </location>
</feature>
<dbReference type="Proteomes" id="UP000823894">
    <property type="component" value="Unassembled WGS sequence"/>
</dbReference>
<dbReference type="AlphaFoldDB" id="A0A9D2SWZ0"/>
<evidence type="ECO:0000313" key="4">
    <source>
        <dbReference type="Proteomes" id="UP000823894"/>
    </source>
</evidence>